<proteinExistence type="inferred from homology"/>
<dbReference type="InterPro" id="IPR002908">
    <property type="entry name" value="Frataxin/CyaY"/>
</dbReference>
<gene>
    <name evidence="4" type="primary">cyaY</name>
    <name evidence="5" type="ORF">BHU62_17440</name>
</gene>
<organism evidence="5 6">
    <name type="scientific">Serratia marcescens</name>
    <dbReference type="NCBI Taxonomy" id="615"/>
    <lineage>
        <taxon>Bacteria</taxon>
        <taxon>Pseudomonadati</taxon>
        <taxon>Pseudomonadota</taxon>
        <taxon>Gammaproteobacteria</taxon>
        <taxon>Enterobacterales</taxon>
        <taxon>Yersiniaceae</taxon>
        <taxon>Serratia</taxon>
    </lineage>
</organism>
<dbReference type="GO" id="GO:0005829">
    <property type="term" value="C:cytosol"/>
    <property type="evidence" value="ECO:0007669"/>
    <property type="project" value="TreeGrafter"/>
</dbReference>
<keyword evidence="2 4" id="KW-0479">Metal-binding</keyword>
<dbReference type="PROSITE" id="PS50810">
    <property type="entry name" value="FRATAXIN_2"/>
    <property type="match status" value="1"/>
</dbReference>
<dbReference type="InterPro" id="IPR036524">
    <property type="entry name" value="Frataxin/CyaY_sf"/>
</dbReference>
<evidence type="ECO:0000313" key="5">
    <source>
        <dbReference type="EMBL" id="OKB65443.1"/>
    </source>
</evidence>
<dbReference type="InterPro" id="IPR047584">
    <property type="entry name" value="CyaY"/>
</dbReference>
<dbReference type="HAMAP" id="MF_00142">
    <property type="entry name" value="CyaY"/>
    <property type="match status" value="1"/>
</dbReference>
<dbReference type="OrthoDB" id="285675at2"/>
<dbReference type="InterPro" id="IPR020895">
    <property type="entry name" value="Frataxin_CS"/>
</dbReference>
<dbReference type="RefSeq" id="WP_015376263.1">
    <property type="nucleotide sequence ID" value="NZ_ABLCUZ020000010.1"/>
</dbReference>
<dbReference type="PROSITE" id="PS01344">
    <property type="entry name" value="FRATAXIN_1"/>
    <property type="match status" value="1"/>
</dbReference>
<dbReference type="AlphaFoldDB" id="A0A177IP18"/>
<evidence type="ECO:0000313" key="6">
    <source>
        <dbReference type="Proteomes" id="UP000185770"/>
    </source>
</evidence>
<sequence length="106" mass="12008">MNDSEFHQLADQLMLNIEETLDDFDGDADIDYETNGGVMTLSFENGTKIVINRQEPLHQVWLATKAGGYHFNYRDGVWLCDRSGQPFYQLLSEAASAQAGEELRFS</sequence>
<dbReference type="SMART" id="SM01219">
    <property type="entry name" value="Frataxin_Cyay"/>
    <property type="match status" value="1"/>
</dbReference>
<dbReference type="EMBL" id="MJAO01000018">
    <property type="protein sequence ID" value="OKB65443.1"/>
    <property type="molecule type" value="Genomic_DNA"/>
</dbReference>
<dbReference type="PANTHER" id="PTHR16821:SF2">
    <property type="entry name" value="FRATAXIN, MITOCHONDRIAL"/>
    <property type="match status" value="1"/>
</dbReference>
<comment type="function">
    <text evidence="4">Involved in iron-sulfur (Fe-S) cluster assembly. May act as a regulator of Fe-S biogenesis.</text>
</comment>
<comment type="caution">
    <text evidence="5">The sequence shown here is derived from an EMBL/GenBank/DDBJ whole genome shotgun (WGS) entry which is preliminary data.</text>
</comment>
<dbReference type="Gene3D" id="3.30.920.10">
    <property type="entry name" value="Frataxin/CyaY"/>
    <property type="match status" value="1"/>
</dbReference>
<evidence type="ECO:0000256" key="4">
    <source>
        <dbReference type="HAMAP-Rule" id="MF_00142"/>
    </source>
</evidence>
<dbReference type="CDD" id="cd00503">
    <property type="entry name" value="Frataxin"/>
    <property type="match status" value="1"/>
</dbReference>
<dbReference type="GO" id="GO:0008199">
    <property type="term" value="F:ferric iron binding"/>
    <property type="evidence" value="ECO:0007669"/>
    <property type="project" value="InterPro"/>
</dbReference>
<evidence type="ECO:0000256" key="3">
    <source>
        <dbReference type="ARBA" id="ARBA00023004"/>
    </source>
</evidence>
<dbReference type="Proteomes" id="UP000185770">
    <property type="component" value="Unassembled WGS sequence"/>
</dbReference>
<reference evidence="5 6" key="1">
    <citation type="submission" date="2016-09" db="EMBL/GenBank/DDBJ databases">
        <title>Serratia marcescens MSU-97 and epiphytic antimycotic-producing bacteria.</title>
        <authorList>
            <person name="Matilla M.A."/>
        </authorList>
    </citation>
    <scope>NUCLEOTIDE SEQUENCE [LARGE SCALE GENOMIC DNA]</scope>
    <source>
        <strain evidence="5 6">MSU-97</strain>
    </source>
</reference>
<name>A0A177IP18_SERMA</name>
<dbReference type="SUPFAM" id="SSF55387">
    <property type="entry name" value="Frataxin/Nqo15-like"/>
    <property type="match status" value="1"/>
</dbReference>
<accession>A0A177IP18</accession>
<dbReference type="NCBIfam" id="TIGR03421">
    <property type="entry name" value="FeS_CyaY"/>
    <property type="match status" value="1"/>
</dbReference>
<dbReference type="GO" id="GO:0016226">
    <property type="term" value="P:iron-sulfur cluster assembly"/>
    <property type="evidence" value="ECO:0007669"/>
    <property type="project" value="UniProtKB-UniRule"/>
</dbReference>
<evidence type="ECO:0000256" key="1">
    <source>
        <dbReference type="ARBA" id="ARBA00008183"/>
    </source>
</evidence>
<protein>
    <recommendedName>
        <fullName evidence="4">Iron-sulfur cluster assembly protein CyaY</fullName>
    </recommendedName>
</protein>
<keyword evidence="3 4" id="KW-0408">Iron</keyword>
<comment type="similarity">
    <text evidence="1 4">Belongs to the frataxin family.</text>
</comment>
<dbReference type="GO" id="GO:0008198">
    <property type="term" value="F:ferrous iron binding"/>
    <property type="evidence" value="ECO:0007669"/>
    <property type="project" value="TreeGrafter"/>
</dbReference>
<dbReference type="PANTHER" id="PTHR16821">
    <property type="entry name" value="FRATAXIN"/>
    <property type="match status" value="1"/>
</dbReference>
<dbReference type="PATRIC" id="fig|615.142.peg.4523"/>
<dbReference type="Pfam" id="PF01491">
    <property type="entry name" value="Frataxin_Cyay"/>
    <property type="match status" value="1"/>
</dbReference>
<evidence type="ECO:0000256" key="2">
    <source>
        <dbReference type="ARBA" id="ARBA00022723"/>
    </source>
</evidence>